<dbReference type="Gene3D" id="3.30.750.24">
    <property type="entry name" value="STAS domain"/>
    <property type="match status" value="1"/>
</dbReference>
<evidence type="ECO:0000313" key="2">
    <source>
        <dbReference type="EMBL" id="QDV43347.1"/>
    </source>
</evidence>
<accession>A0A518HR96</accession>
<dbReference type="PROSITE" id="PS50801">
    <property type="entry name" value="STAS"/>
    <property type="match status" value="1"/>
</dbReference>
<dbReference type="PANTHER" id="PTHR33495">
    <property type="entry name" value="ANTI-SIGMA FACTOR ANTAGONIST TM_1081-RELATED-RELATED"/>
    <property type="match status" value="1"/>
</dbReference>
<feature type="domain" description="STAS" evidence="1">
    <location>
        <begin position="1"/>
        <end position="109"/>
    </location>
</feature>
<proteinExistence type="predicted"/>
<dbReference type="EMBL" id="CP037423">
    <property type="protein sequence ID" value="QDV43347.1"/>
    <property type="molecule type" value="Genomic_DNA"/>
</dbReference>
<dbReference type="GO" id="GO:0043856">
    <property type="term" value="F:anti-sigma factor antagonist activity"/>
    <property type="evidence" value="ECO:0007669"/>
    <property type="project" value="TreeGrafter"/>
</dbReference>
<name>A0A518HR96_9BACT</name>
<dbReference type="InterPro" id="IPR036513">
    <property type="entry name" value="STAS_dom_sf"/>
</dbReference>
<sequence length="110" mass="11646">MARLDKHGSVYVVRSEGPLRAETVGPIGEMIASKLTGGVPAIVVDFSDTPLIDSRGLEWLLGLSDECCRRGGCLRLCSVGELCDDLLRITGVGAHIETFPDLTTALGSFA</sequence>
<dbReference type="OrthoDB" id="283212at2"/>
<reference evidence="2 3" key="1">
    <citation type="submission" date="2019-03" db="EMBL/GenBank/DDBJ databases">
        <title>Deep-cultivation of Planctomycetes and their phenomic and genomic characterization uncovers novel biology.</title>
        <authorList>
            <person name="Wiegand S."/>
            <person name="Jogler M."/>
            <person name="Boedeker C."/>
            <person name="Pinto D."/>
            <person name="Vollmers J."/>
            <person name="Rivas-Marin E."/>
            <person name="Kohn T."/>
            <person name="Peeters S.H."/>
            <person name="Heuer A."/>
            <person name="Rast P."/>
            <person name="Oberbeckmann S."/>
            <person name="Bunk B."/>
            <person name="Jeske O."/>
            <person name="Meyerdierks A."/>
            <person name="Storesund J.E."/>
            <person name="Kallscheuer N."/>
            <person name="Luecker S."/>
            <person name="Lage O.M."/>
            <person name="Pohl T."/>
            <person name="Merkel B.J."/>
            <person name="Hornburger P."/>
            <person name="Mueller R.-W."/>
            <person name="Bruemmer F."/>
            <person name="Labrenz M."/>
            <person name="Spormann A.M."/>
            <person name="Op den Camp H."/>
            <person name="Overmann J."/>
            <person name="Amann R."/>
            <person name="Jetten M.S.M."/>
            <person name="Mascher T."/>
            <person name="Medema M.H."/>
            <person name="Devos D.P."/>
            <person name="Kaster A.-K."/>
            <person name="Ovreas L."/>
            <person name="Rohde M."/>
            <person name="Galperin M.Y."/>
            <person name="Jogler C."/>
        </authorList>
    </citation>
    <scope>NUCLEOTIDE SEQUENCE [LARGE SCALE GENOMIC DNA]</scope>
    <source>
        <strain evidence="2 3">Enr13</strain>
    </source>
</reference>
<dbReference type="AlphaFoldDB" id="A0A518HR96"/>
<dbReference type="Pfam" id="PF01740">
    <property type="entry name" value="STAS"/>
    <property type="match status" value="1"/>
</dbReference>
<dbReference type="KEGG" id="snep:Enr13x_32020"/>
<dbReference type="RefSeq" id="WP_145387431.1">
    <property type="nucleotide sequence ID" value="NZ_CP037423.1"/>
</dbReference>
<evidence type="ECO:0000259" key="1">
    <source>
        <dbReference type="PROSITE" id="PS50801"/>
    </source>
</evidence>
<gene>
    <name evidence="2" type="ORF">Enr13x_32020</name>
</gene>
<dbReference type="Proteomes" id="UP000319004">
    <property type="component" value="Chromosome"/>
</dbReference>
<dbReference type="SUPFAM" id="SSF52091">
    <property type="entry name" value="SpoIIaa-like"/>
    <property type="match status" value="1"/>
</dbReference>
<protein>
    <submittedName>
        <fullName evidence="2">STAS domain protein</fullName>
    </submittedName>
</protein>
<organism evidence="2 3">
    <name type="scientific">Stieleria neptunia</name>
    <dbReference type="NCBI Taxonomy" id="2527979"/>
    <lineage>
        <taxon>Bacteria</taxon>
        <taxon>Pseudomonadati</taxon>
        <taxon>Planctomycetota</taxon>
        <taxon>Planctomycetia</taxon>
        <taxon>Pirellulales</taxon>
        <taxon>Pirellulaceae</taxon>
        <taxon>Stieleria</taxon>
    </lineage>
</organism>
<dbReference type="InterPro" id="IPR002645">
    <property type="entry name" value="STAS_dom"/>
</dbReference>
<evidence type="ECO:0000313" key="3">
    <source>
        <dbReference type="Proteomes" id="UP000319004"/>
    </source>
</evidence>
<dbReference type="CDD" id="cd07043">
    <property type="entry name" value="STAS_anti-anti-sigma_factors"/>
    <property type="match status" value="1"/>
</dbReference>
<keyword evidence="3" id="KW-1185">Reference proteome</keyword>